<protein>
    <recommendedName>
        <fullName evidence="4">Transmembrane protein</fullName>
    </recommendedName>
</protein>
<keyword evidence="1" id="KW-0472">Membrane</keyword>
<evidence type="ECO:0000313" key="3">
    <source>
        <dbReference type="Proteomes" id="UP000683925"/>
    </source>
</evidence>
<sequence length="496" mass="58598">MLNKFTLQFKDQLLEEKYQDYQLISNRLPLFKHLTLGLTLAGIVRLCQILIYGGSVIWFIPVLFVIGVISLGAFFIIKKKYMRIALVLINHLIIITSLEVDNECSPHYYYLRGASMMCIHLVILLQSEFVDAFFSLIIITSIRLLTIFLQDSIFPYPSIIVAILLIFYLLYIIYKNNLAFRSQFQLSCLDNQWDQVITTLIDDPYLLICFNENNLSFKYKKSNKFQLNCQNELDLKIFLRNTKLNEGKISLEQFLFRSIHDCIFGDTNQQLKKQIQIVHEKKEFTLQYSIFLGFQPLILIQILKFSKIQIAEDKQFTKLESSYQFKYKKLLNIVYQRLNKMIKKKCSFVIIHSMYKQILYFYLKELSEQNSQQIIYTFKLQSVLKKIKMIYNNRSIQIQNSISSSIMGNKSVLCLVLIDVIEQLTTNYIKITCSQLNENDYQIKIEGVVNEKAQNFIFKRLKMQEWFFKKFTIDQSCIKLIFWIGLPDIEGQEITK</sequence>
<proteinExistence type="predicted"/>
<evidence type="ECO:0000313" key="2">
    <source>
        <dbReference type="EMBL" id="CAD8170335.1"/>
    </source>
</evidence>
<keyword evidence="3" id="KW-1185">Reference proteome</keyword>
<dbReference type="Proteomes" id="UP000683925">
    <property type="component" value="Unassembled WGS sequence"/>
</dbReference>
<dbReference type="OMA" id="QWDQVIT"/>
<name>A0A8S1V0C2_PAROT</name>
<dbReference type="EMBL" id="CAJJDP010000055">
    <property type="protein sequence ID" value="CAD8170335.1"/>
    <property type="molecule type" value="Genomic_DNA"/>
</dbReference>
<dbReference type="AlphaFoldDB" id="A0A8S1V0C2"/>
<organism evidence="2 3">
    <name type="scientific">Paramecium octaurelia</name>
    <dbReference type="NCBI Taxonomy" id="43137"/>
    <lineage>
        <taxon>Eukaryota</taxon>
        <taxon>Sar</taxon>
        <taxon>Alveolata</taxon>
        <taxon>Ciliophora</taxon>
        <taxon>Intramacronucleata</taxon>
        <taxon>Oligohymenophorea</taxon>
        <taxon>Peniculida</taxon>
        <taxon>Parameciidae</taxon>
        <taxon>Paramecium</taxon>
    </lineage>
</organism>
<feature type="transmembrane region" description="Helical" evidence="1">
    <location>
        <begin position="156"/>
        <end position="174"/>
    </location>
</feature>
<feature type="transmembrane region" description="Helical" evidence="1">
    <location>
        <begin position="30"/>
        <end position="51"/>
    </location>
</feature>
<comment type="caution">
    <text evidence="2">The sequence shown here is derived from an EMBL/GenBank/DDBJ whole genome shotgun (WGS) entry which is preliminary data.</text>
</comment>
<keyword evidence="1" id="KW-0812">Transmembrane</keyword>
<accession>A0A8S1V0C2</accession>
<gene>
    <name evidence="2" type="ORF">POCTA_138.1.T0550125</name>
</gene>
<feature type="transmembrane region" description="Helical" evidence="1">
    <location>
        <begin position="57"/>
        <end position="77"/>
    </location>
</feature>
<evidence type="ECO:0008006" key="4">
    <source>
        <dbReference type="Google" id="ProtNLM"/>
    </source>
</evidence>
<evidence type="ECO:0000256" key="1">
    <source>
        <dbReference type="SAM" id="Phobius"/>
    </source>
</evidence>
<reference evidence="2" key="1">
    <citation type="submission" date="2021-01" db="EMBL/GenBank/DDBJ databases">
        <authorList>
            <consortium name="Genoscope - CEA"/>
            <person name="William W."/>
        </authorList>
    </citation>
    <scope>NUCLEOTIDE SEQUENCE</scope>
</reference>
<dbReference type="OrthoDB" id="306798at2759"/>
<keyword evidence="1" id="KW-1133">Transmembrane helix</keyword>